<dbReference type="SUPFAM" id="SSF53474">
    <property type="entry name" value="alpha/beta-Hydrolases"/>
    <property type="match status" value="1"/>
</dbReference>
<evidence type="ECO:0000256" key="1">
    <source>
        <dbReference type="ARBA" id="ARBA00022801"/>
    </source>
</evidence>
<name>A0A2T0H0C1_ACTMO</name>
<dbReference type="InterPro" id="IPR029058">
    <property type="entry name" value="AB_hydrolase_fold"/>
</dbReference>
<dbReference type="RefSeq" id="WP_106112376.1">
    <property type="nucleotide sequence ID" value="NZ_PVSR01000002.1"/>
</dbReference>
<proteinExistence type="predicted"/>
<evidence type="ECO:0000313" key="3">
    <source>
        <dbReference type="EMBL" id="PRW64804.1"/>
    </source>
</evidence>
<dbReference type="PANTHER" id="PTHR43798">
    <property type="entry name" value="MONOACYLGLYCEROL LIPASE"/>
    <property type="match status" value="1"/>
</dbReference>
<sequence>MKLGRREETLYTLTTSDGVGLAVEESGSPDAAVTVVLIHGWTLTRHTWDRVAERLPGSVDGPVRIVRFDHRGHGDSDAAPSGTAEIARCADDLAELITEHVPTGPIVLAGHSMGGMTIMALAERHPRLMAERVHGVALVATSSGDLVAPDLGLPKPVASVFNAGERALRSALARSTRRRVGSRSAWMRPGLRWLLFGSGADRADVAASAEWVARCHPASFAGFRESLAAHERAHVLAEFPRVPTVVLAGLSDRLCPFPHARVMSERLPHADLFVYAGAGHMLPLERDDEVTGRIADVTRSVLESPVGGTVSA</sequence>
<dbReference type="InterPro" id="IPR050266">
    <property type="entry name" value="AB_hydrolase_sf"/>
</dbReference>
<reference evidence="3 4" key="1">
    <citation type="submission" date="2018-03" db="EMBL/GenBank/DDBJ databases">
        <title>Actinopolyspora mortivallis from Sahara, screening for active biomolecules.</title>
        <authorList>
            <person name="Selama O."/>
            <person name="Wellington E.M.H."/>
            <person name="Hacene H."/>
        </authorList>
    </citation>
    <scope>NUCLEOTIDE SEQUENCE [LARGE SCALE GENOMIC DNA]</scope>
    <source>
        <strain evidence="3 4">M5A</strain>
    </source>
</reference>
<dbReference type="Proteomes" id="UP000239352">
    <property type="component" value="Unassembled WGS sequence"/>
</dbReference>
<dbReference type="STRING" id="1050202.GCA_000384035_00677"/>
<keyword evidence="1 3" id="KW-0378">Hydrolase</keyword>
<evidence type="ECO:0000259" key="2">
    <source>
        <dbReference type="Pfam" id="PF00561"/>
    </source>
</evidence>
<organism evidence="3 4">
    <name type="scientific">Actinopolyspora mortivallis</name>
    <dbReference type="NCBI Taxonomy" id="33906"/>
    <lineage>
        <taxon>Bacteria</taxon>
        <taxon>Bacillati</taxon>
        <taxon>Actinomycetota</taxon>
        <taxon>Actinomycetes</taxon>
        <taxon>Actinopolysporales</taxon>
        <taxon>Actinopolysporaceae</taxon>
        <taxon>Actinopolyspora</taxon>
    </lineage>
</organism>
<dbReference type="Pfam" id="PF00561">
    <property type="entry name" value="Abhydrolase_1"/>
    <property type="match status" value="1"/>
</dbReference>
<dbReference type="InParanoid" id="A0A2T0H0C1"/>
<protein>
    <submittedName>
        <fullName evidence="3">Alpha/beta hydrolase</fullName>
    </submittedName>
</protein>
<evidence type="ECO:0000313" key="4">
    <source>
        <dbReference type="Proteomes" id="UP000239352"/>
    </source>
</evidence>
<feature type="domain" description="AB hydrolase-1" evidence="2">
    <location>
        <begin position="34"/>
        <end position="286"/>
    </location>
</feature>
<accession>A0A2T0H0C1</accession>
<dbReference type="GO" id="GO:0016787">
    <property type="term" value="F:hydrolase activity"/>
    <property type="evidence" value="ECO:0007669"/>
    <property type="project" value="UniProtKB-KW"/>
</dbReference>
<gene>
    <name evidence="3" type="ORF">CEP50_03015</name>
</gene>
<dbReference type="EMBL" id="PVSR01000002">
    <property type="protein sequence ID" value="PRW64804.1"/>
    <property type="molecule type" value="Genomic_DNA"/>
</dbReference>
<dbReference type="Gene3D" id="3.40.50.1820">
    <property type="entry name" value="alpha/beta hydrolase"/>
    <property type="match status" value="1"/>
</dbReference>
<dbReference type="PANTHER" id="PTHR43798:SF31">
    <property type="entry name" value="AB HYDROLASE SUPERFAMILY PROTEIN YCLE"/>
    <property type="match status" value="1"/>
</dbReference>
<dbReference type="AlphaFoldDB" id="A0A2T0H0C1"/>
<comment type="caution">
    <text evidence="3">The sequence shown here is derived from an EMBL/GenBank/DDBJ whole genome shotgun (WGS) entry which is preliminary data.</text>
</comment>
<keyword evidence="4" id="KW-1185">Reference proteome</keyword>
<dbReference type="InterPro" id="IPR000073">
    <property type="entry name" value="AB_hydrolase_1"/>
</dbReference>
<dbReference type="GO" id="GO:0016020">
    <property type="term" value="C:membrane"/>
    <property type="evidence" value="ECO:0007669"/>
    <property type="project" value="TreeGrafter"/>
</dbReference>